<evidence type="ECO:0000313" key="7">
    <source>
        <dbReference type="Proteomes" id="UP000187203"/>
    </source>
</evidence>
<comment type="caution">
    <text evidence="6">The sequence shown here is derived from an EMBL/GenBank/DDBJ whole genome shotgun (WGS) entry which is preliminary data.</text>
</comment>
<feature type="domain" description="Phorbol-ester/DAG-type" evidence="5">
    <location>
        <begin position="503"/>
        <end position="556"/>
    </location>
</feature>
<keyword evidence="1" id="KW-0479">Metal-binding</keyword>
<dbReference type="InterPro" id="IPR046349">
    <property type="entry name" value="C1-like_sf"/>
</dbReference>
<dbReference type="GO" id="GO:0008270">
    <property type="term" value="F:zinc ion binding"/>
    <property type="evidence" value="ECO:0007669"/>
    <property type="project" value="UniProtKB-KW"/>
</dbReference>
<protein>
    <submittedName>
        <fullName evidence="6">Zinc finger, PHD-type</fullName>
    </submittedName>
</protein>
<organism evidence="6 7">
    <name type="scientific">Corchorus olitorius</name>
    <dbReference type="NCBI Taxonomy" id="93759"/>
    <lineage>
        <taxon>Eukaryota</taxon>
        <taxon>Viridiplantae</taxon>
        <taxon>Streptophyta</taxon>
        <taxon>Embryophyta</taxon>
        <taxon>Tracheophyta</taxon>
        <taxon>Spermatophyta</taxon>
        <taxon>Magnoliopsida</taxon>
        <taxon>eudicotyledons</taxon>
        <taxon>Gunneridae</taxon>
        <taxon>Pentapetalae</taxon>
        <taxon>rosids</taxon>
        <taxon>malvids</taxon>
        <taxon>Malvales</taxon>
        <taxon>Malvaceae</taxon>
        <taxon>Grewioideae</taxon>
        <taxon>Apeibeae</taxon>
        <taxon>Corchorus</taxon>
    </lineage>
</organism>
<reference evidence="7" key="1">
    <citation type="submission" date="2013-09" db="EMBL/GenBank/DDBJ databases">
        <title>Corchorus olitorius genome sequencing.</title>
        <authorList>
            <person name="Alam M."/>
            <person name="Haque M.S."/>
            <person name="Islam M.S."/>
            <person name="Emdad E.M."/>
            <person name="Islam M.M."/>
            <person name="Ahmed B."/>
            <person name="Halim A."/>
            <person name="Hossen Q.M.M."/>
            <person name="Hossain M.Z."/>
            <person name="Ahmed R."/>
            <person name="Khan M.M."/>
            <person name="Islam R."/>
            <person name="Rashid M.M."/>
            <person name="Khan S.A."/>
            <person name="Rahman M.S."/>
            <person name="Alam M."/>
            <person name="Yahiya A.S."/>
            <person name="Khan M.S."/>
            <person name="Azam M.S."/>
            <person name="Haque T."/>
            <person name="Lashkar M.Z.H."/>
            <person name="Akhand A.I."/>
            <person name="Morshed G."/>
            <person name="Roy S."/>
            <person name="Uddin K.S."/>
            <person name="Rabeya T."/>
            <person name="Hossain A.S."/>
            <person name="Chowdhury A."/>
            <person name="Snigdha A.R."/>
            <person name="Mortoza M.S."/>
            <person name="Matin S.A."/>
            <person name="Hoque S.M.E."/>
            <person name="Islam M.K."/>
            <person name="Roy D.K."/>
            <person name="Haider R."/>
            <person name="Moosa M.M."/>
            <person name="Elias S.M."/>
            <person name="Hasan A.M."/>
            <person name="Jahan S."/>
            <person name="Shafiuddin M."/>
            <person name="Mahmood N."/>
            <person name="Shommy N.S."/>
        </authorList>
    </citation>
    <scope>NUCLEOTIDE SEQUENCE [LARGE SCALE GENOMIC DNA]</scope>
    <source>
        <strain evidence="7">cv. O-4</strain>
    </source>
</reference>
<dbReference type="InterPro" id="IPR001965">
    <property type="entry name" value="Znf_PHD"/>
</dbReference>
<evidence type="ECO:0000256" key="3">
    <source>
        <dbReference type="ARBA" id="ARBA00022771"/>
    </source>
</evidence>
<evidence type="ECO:0000256" key="1">
    <source>
        <dbReference type="ARBA" id="ARBA00022723"/>
    </source>
</evidence>
<sequence length="692" mass="79969">MELQHFSHSHPLVFNEEPNNDKAKCLGCGDVVLGPSFNCKACGFYLDQKCAEAPSELVHPFHRNHNLNLLNRNPNGGESVCNFCYKNCENFIYHCSSSSSCQLNLHIKCALFLYNLVEKKNRKPQIAHIDPLSSTEFHSKEPKETNCFVCWKPLLDSTYLSLDFGFYLHKKCIELPLEINHLCHRQHSLFFQFNSEHLPCQICQETHGCEFVYYCSPCKFAIHIGCESPPPIIEDTRNHEHPFTRWLRPYPFICDACGIEGNYESYTCSTCCLVLHKKCISLPHIIKSVWHHHPIFHKYFVVDNECGPLECGMCHEEVNTVHGSYYCSECKFIVHVNCVLNDISGSYYKVDLEDVYHLYQLLASYAMVPSFDVIRKINLGENVIDTEIKHFSHEHNLLLSHDEVEDERYCDGCSLLIITSFYHCLQCDFFLHKSCVDELPKKEQIWLHFHQEPLNLVPNRIFVCNACKLACTGFAYRGETCCFYTICVRCAKISFARTSEGHMHLLLLYGSYSQGQCNACGISTGGNFFTYRCKGCNFNLHDGCAIHFPEVVAHQCDQHYLKLTYHEDNDYSEYLYCDICEERRNPNNWFYHCAICNTSSHHQCVLKFDTNFIKRGTKIFVESVHAHPLVFKQKVYDYPEPCSKCGQRCLDLALECLEASCTYIIHWKCNAICHPKLFIELYSCSTMLKSGS</sequence>
<evidence type="ECO:0000256" key="4">
    <source>
        <dbReference type="ARBA" id="ARBA00022833"/>
    </source>
</evidence>
<dbReference type="AlphaFoldDB" id="A0A1R3FV50"/>
<dbReference type="Pfam" id="PF03107">
    <property type="entry name" value="C1_2"/>
    <property type="match status" value="7"/>
</dbReference>
<dbReference type="EMBL" id="AWUE01024799">
    <property type="protein sequence ID" value="OMO49722.1"/>
    <property type="molecule type" value="Genomic_DNA"/>
</dbReference>
<keyword evidence="2" id="KW-0677">Repeat</keyword>
<dbReference type="PROSITE" id="PS50081">
    <property type="entry name" value="ZF_DAG_PE_2"/>
    <property type="match status" value="3"/>
</dbReference>
<feature type="domain" description="Phorbol-ester/DAG-type" evidence="5">
    <location>
        <begin position="394"/>
        <end position="443"/>
    </location>
</feature>
<accession>A0A1R3FV50</accession>
<dbReference type="InterPro" id="IPR002219">
    <property type="entry name" value="PKC_DAG/PE"/>
</dbReference>
<dbReference type="OrthoDB" id="1884766at2759"/>
<evidence type="ECO:0000313" key="6">
    <source>
        <dbReference type="EMBL" id="OMO49722.1"/>
    </source>
</evidence>
<dbReference type="SMART" id="SM00249">
    <property type="entry name" value="PHD"/>
    <property type="match status" value="3"/>
</dbReference>
<keyword evidence="4" id="KW-0862">Zinc</keyword>
<dbReference type="InterPro" id="IPR053192">
    <property type="entry name" value="Vacuole_Formation_Reg"/>
</dbReference>
<keyword evidence="7" id="KW-1185">Reference proteome</keyword>
<dbReference type="InterPro" id="IPR004146">
    <property type="entry name" value="DC1"/>
</dbReference>
<dbReference type="STRING" id="93759.A0A1R3FV50"/>
<evidence type="ECO:0000256" key="2">
    <source>
        <dbReference type="ARBA" id="ARBA00022737"/>
    </source>
</evidence>
<dbReference type="Proteomes" id="UP000187203">
    <property type="component" value="Unassembled WGS sequence"/>
</dbReference>
<dbReference type="PANTHER" id="PTHR32410">
    <property type="entry name" value="CYSTEINE/HISTIDINE-RICH C1 DOMAIN FAMILY PROTEIN"/>
    <property type="match status" value="1"/>
</dbReference>
<dbReference type="Gene3D" id="3.30.60.20">
    <property type="match status" value="1"/>
</dbReference>
<feature type="domain" description="Phorbol-ester/DAG-type" evidence="5">
    <location>
        <begin position="296"/>
        <end position="346"/>
    </location>
</feature>
<dbReference type="SUPFAM" id="SSF57889">
    <property type="entry name" value="Cysteine-rich domain"/>
    <property type="match status" value="7"/>
</dbReference>
<dbReference type="PANTHER" id="PTHR32410:SF165">
    <property type="entry name" value="C1 DOMAIN FAMILY PROTEIN, PUTATIVE-RELATED"/>
    <property type="match status" value="1"/>
</dbReference>
<proteinExistence type="predicted"/>
<gene>
    <name evidence="6" type="ORF">COLO4_38431</name>
</gene>
<name>A0A1R3FV50_9ROSI</name>
<evidence type="ECO:0000259" key="5">
    <source>
        <dbReference type="PROSITE" id="PS50081"/>
    </source>
</evidence>
<keyword evidence="3" id="KW-0863">Zinc-finger</keyword>